<feature type="transmembrane region" description="Helical" evidence="1">
    <location>
        <begin position="67"/>
        <end position="85"/>
    </location>
</feature>
<comment type="caution">
    <text evidence="2">The sequence shown here is derived from an EMBL/GenBank/DDBJ whole genome shotgun (WGS) entry which is preliminary data.</text>
</comment>
<dbReference type="EMBL" id="JAHVKP010000001">
    <property type="protein sequence ID" value="MBY6218697.1"/>
    <property type="molecule type" value="Genomic_DNA"/>
</dbReference>
<keyword evidence="1" id="KW-1133">Transmembrane helix</keyword>
<accession>A0A9Q3S2F6</accession>
<dbReference type="RefSeq" id="WP_222405425.1">
    <property type="nucleotide sequence ID" value="NZ_JAHVKP010000001.1"/>
</dbReference>
<dbReference type="InterPro" id="IPR009325">
    <property type="entry name" value="DUF983"/>
</dbReference>
<protein>
    <submittedName>
        <fullName evidence="2">DUF983 domain-containing protein</fullName>
    </submittedName>
</protein>
<sequence>MSLSTDTTDNRETRYELPATLMACLWRGVLGRCPRCGEGSLFRKWLKPVDSCAHCRLDISGQRADDLPAYIGIFVTGHLLAPVIIALVTGFALSATALLAIIIPLALVMLLGLLQPSKGGVIALQWWNGMHGFRKERAPEPSE</sequence>
<dbReference type="Pfam" id="PF06170">
    <property type="entry name" value="DUF983"/>
    <property type="match status" value="1"/>
</dbReference>
<gene>
    <name evidence="2" type="ORF">KUV31_10140</name>
</gene>
<reference evidence="2" key="1">
    <citation type="submission" date="2021-06" db="EMBL/GenBank/DDBJ databases">
        <title>50 bacteria genomes isolated from Dapeng, Shenzhen, China.</title>
        <authorList>
            <person name="Zheng W."/>
            <person name="Yu S."/>
            <person name="Huang Y."/>
        </authorList>
    </citation>
    <scope>NUCLEOTIDE SEQUENCE</scope>
    <source>
        <strain evidence="2">DP4N28-2</strain>
    </source>
</reference>
<organism evidence="2 3">
    <name type="scientific">Qipengyuania aquimaris</name>
    <dbReference type="NCBI Taxonomy" id="255984"/>
    <lineage>
        <taxon>Bacteria</taxon>
        <taxon>Pseudomonadati</taxon>
        <taxon>Pseudomonadota</taxon>
        <taxon>Alphaproteobacteria</taxon>
        <taxon>Sphingomonadales</taxon>
        <taxon>Erythrobacteraceae</taxon>
        <taxon>Qipengyuania</taxon>
    </lineage>
</organism>
<feature type="transmembrane region" description="Helical" evidence="1">
    <location>
        <begin position="91"/>
        <end position="114"/>
    </location>
</feature>
<dbReference type="Proteomes" id="UP000824927">
    <property type="component" value="Unassembled WGS sequence"/>
</dbReference>
<evidence type="ECO:0000313" key="3">
    <source>
        <dbReference type="Proteomes" id="UP000824927"/>
    </source>
</evidence>
<name>A0A9Q3S2F6_9SPHN</name>
<keyword evidence="1" id="KW-0472">Membrane</keyword>
<proteinExistence type="predicted"/>
<dbReference type="AlphaFoldDB" id="A0A9Q3S2F6"/>
<keyword evidence="1" id="KW-0812">Transmembrane</keyword>
<evidence type="ECO:0000313" key="2">
    <source>
        <dbReference type="EMBL" id="MBY6218697.1"/>
    </source>
</evidence>
<evidence type="ECO:0000256" key="1">
    <source>
        <dbReference type="SAM" id="Phobius"/>
    </source>
</evidence>